<dbReference type="EMBL" id="JACHXV010000003">
    <property type="protein sequence ID" value="MBB3173329.1"/>
    <property type="molecule type" value="Genomic_DNA"/>
</dbReference>
<proteinExistence type="inferred from homology"/>
<keyword evidence="8" id="KW-1133">Transmembrane helix</keyword>
<dbReference type="SUPFAM" id="SSF111369">
    <property type="entry name" value="HlyD-like secretion proteins"/>
    <property type="match status" value="1"/>
</dbReference>
<reference evidence="14 16" key="1">
    <citation type="submission" date="2020-06" db="EMBL/GenBank/DDBJ databases">
        <title>Description of novel acetic acid bacteria.</title>
        <authorList>
            <person name="Sombolestani A."/>
        </authorList>
    </citation>
    <scope>NUCLEOTIDE SEQUENCE [LARGE SCALE GENOMIC DNA]</scope>
    <source>
        <strain evidence="14 16">LMG 26838</strain>
    </source>
</reference>
<keyword evidence="6 8" id="KW-0472">Membrane</keyword>
<feature type="region of interest" description="Disordered" evidence="7">
    <location>
        <begin position="47"/>
        <end position="77"/>
    </location>
</feature>
<feature type="region of interest" description="Disordered" evidence="7">
    <location>
        <begin position="402"/>
        <end position="432"/>
    </location>
</feature>
<evidence type="ECO:0000256" key="7">
    <source>
        <dbReference type="SAM" id="MobiDB-lite"/>
    </source>
</evidence>
<comment type="caution">
    <text evidence="14">The sequence shown here is derived from an EMBL/GenBank/DDBJ whole genome shotgun (WGS) entry which is preliminary data.</text>
</comment>
<reference evidence="13 15" key="2">
    <citation type="submission" date="2020-08" db="EMBL/GenBank/DDBJ databases">
        <title>Genomic Encyclopedia of Type Strains, Phase III (KMG-III): the genomes of soil and plant-associated and newly described type strains.</title>
        <authorList>
            <person name="Whitman W."/>
        </authorList>
    </citation>
    <scope>NUCLEOTIDE SEQUENCE [LARGE SCALE GENOMIC DNA]</scope>
    <source>
        <strain evidence="13 15">CECT 8088</strain>
    </source>
</reference>
<evidence type="ECO:0000256" key="2">
    <source>
        <dbReference type="ARBA" id="ARBA00009477"/>
    </source>
</evidence>
<dbReference type="NCBIfam" id="TIGR01730">
    <property type="entry name" value="RND_mfp"/>
    <property type="match status" value="1"/>
</dbReference>
<dbReference type="EMBL" id="JABXXQ010000002">
    <property type="protein sequence ID" value="NVN28826.1"/>
    <property type="molecule type" value="Genomic_DNA"/>
</dbReference>
<keyword evidence="4" id="KW-1003">Cell membrane</keyword>
<dbReference type="Gene3D" id="2.40.420.20">
    <property type="match status" value="1"/>
</dbReference>
<feature type="domain" description="Multidrug resistance protein MdtA-like beta-barrel" evidence="11">
    <location>
        <begin position="245"/>
        <end position="329"/>
    </location>
</feature>
<accession>A0A850NLQ1</accession>
<dbReference type="Gene3D" id="2.40.30.170">
    <property type="match status" value="1"/>
</dbReference>
<evidence type="ECO:0000259" key="11">
    <source>
        <dbReference type="Pfam" id="PF25944"/>
    </source>
</evidence>
<evidence type="ECO:0000256" key="6">
    <source>
        <dbReference type="ARBA" id="ARBA00023136"/>
    </source>
</evidence>
<dbReference type="InterPro" id="IPR058625">
    <property type="entry name" value="MdtA-like_BSH"/>
</dbReference>
<evidence type="ECO:0000256" key="4">
    <source>
        <dbReference type="ARBA" id="ARBA00022475"/>
    </source>
</evidence>
<comment type="similarity">
    <text evidence="2">Belongs to the membrane fusion protein (MFP) (TC 8.A.1) family.</text>
</comment>
<evidence type="ECO:0000256" key="8">
    <source>
        <dbReference type="SAM" id="Phobius"/>
    </source>
</evidence>
<dbReference type="Gene3D" id="1.10.287.470">
    <property type="entry name" value="Helix hairpin bin"/>
    <property type="match status" value="1"/>
</dbReference>
<evidence type="ECO:0000259" key="10">
    <source>
        <dbReference type="Pfam" id="PF25917"/>
    </source>
</evidence>
<evidence type="ECO:0000313" key="16">
    <source>
        <dbReference type="Proteomes" id="UP000565205"/>
    </source>
</evidence>
<dbReference type="InterPro" id="IPR006143">
    <property type="entry name" value="RND_pump_MFP"/>
</dbReference>
<name>A0A850NLQ1_9PROT</name>
<dbReference type="InterPro" id="IPR058626">
    <property type="entry name" value="MdtA-like_b-barrel"/>
</dbReference>
<dbReference type="PANTHER" id="PTHR30469:SF12">
    <property type="entry name" value="MULTIDRUG RESISTANCE PROTEIN MDTA"/>
    <property type="match status" value="1"/>
</dbReference>
<protein>
    <submittedName>
        <fullName evidence="14">Efflux RND transporter periplasmic adaptor subunit</fullName>
    </submittedName>
    <submittedName>
        <fullName evidence="13">Multidrug efflux system membrane fusion protein</fullName>
    </submittedName>
</protein>
<evidence type="ECO:0000259" key="9">
    <source>
        <dbReference type="Pfam" id="PF25876"/>
    </source>
</evidence>
<sequence>MDDRPTVPPASGAPSPPPRRRRWWLWALLIVIVLLIAYALLHRRAGTPAPGQQAGGGGGWHRNGGQNPDQPQPVTADTAKLGDMPIEITQIATVTPLATVTVRSLISGYLVKINFTEGQEVKRGDILAEIDPRLYQAALEQAQGTLAKDQASLKQAQVDLARYQLLGRQKSIQQQTIDDQTYTVQQYQGAVRYDLGQVAQAQTNLDYCHIRAPVDGRVGLRQVDLGNYITAGDTNGLVIETQLKPMSLIFAIPQSNIPTLMSRLGAGATLPVSAYNAADTAAIATDGAVSNVDTQVDTTTGTVKLRAMFPNTDEKLFPSAFANAHLLLDTLHDVLLVPTSAVQTGPSGLFVYLIKPDDTIEIRDVTTGPSGAGNTVIASGLASGDRVVTDGTDHLRAGTKITIPAAPKAADPNAQQHHTGHRHRSGGDQQPN</sequence>
<dbReference type="Pfam" id="PF25917">
    <property type="entry name" value="BSH_RND"/>
    <property type="match status" value="1"/>
</dbReference>
<feature type="domain" description="Multidrug resistance protein MdtA-like alpha-helical hairpin" evidence="9">
    <location>
        <begin position="139"/>
        <end position="207"/>
    </location>
</feature>
<dbReference type="PANTHER" id="PTHR30469">
    <property type="entry name" value="MULTIDRUG RESISTANCE PROTEIN MDTA"/>
    <property type="match status" value="1"/>
</dbReference>
<organism evidence="14 16">
    <name type="scientific">Endobacter medicaginis</name>
    <dbReference type="NCBI Taxonomy" id="1181271"/>
    <lineage>
        <taxon>Bacteria</taxon>
        <taxon>Pseudomonadati</taxon>
        <taxon>Pseudomonadota</taxon>
        <taxon>Alphaproteobacteria</taxon>
        <taxon>Acetobacterales</taxon>
        <taxon>Acetobacteraceae</taxon>
        <taxon>Endobacter</taxon>
    </lineage>
</organism>
<feature type="transmembrane region" description="Helical" evidence="8">
    <location>
        <begin position="23"/>
        <end position="41"/>
    </location>
</feature>
<dbReference type="Pfam" id="PF25876">
    <property type="entry name" value="HH_MFP_RND"/>
    <property type="match status" value="1"/>
</dbReference>
<dbReference type="Gene3D" id="2.40.50.100">
    <property type="match status" value="1"/>
</dbReference>
<dbReference type="RefSeq" id="WP_176621580.1">
    <property type="nucleotide sequence ID" value="NZ_JABXXQ010000002.1"/>
</dbReference>
<keyword evidence="8" id="KW-0812">Transmembrane</keyword>
<dbReference type="AlphaFoldDB" id="A0A850NLQ1"/>
<feature type="compositionally biased region" description="Gly residues" evidence="7">
    <location>
        <begin position="53"/>
        <end position="62"/>
    </location>
</feature>
<evidence type="ECO:0000259" key="12">
    <source>
        <dbReference type="Pfam" id="PF25967"/>
    </source>
</evidence>
<evidence type="ECO:0000256" key="1">
    <source>
        <dbReference type="ARBA" id="ARBA00004236"/>
    </source>
</evidence>
<keyword evidence="5" id="KW-0997">Cell inner membrane</keyword>
<dbReference type="Pfam" id="PF25944">
    <property type="entry name" value="Beta-barrel_RND"/>
    <property type="match status" value="1"/>
</dbReference>
<keyword evidence="15" id="KW-1185">Reference proteome</keyword>
<dbReference type="Proteomes" id="UP000557688">
    <property type="component" value="Unassembled WGS sequence"/>
</dbReference>
<dbReference type="GO" id="GO:1990281">
    <property type="term" value="C:efflux pump complex"/>
    <property type="evidence" value="ECO:0007669"/>
    <property type="project" value="TreeGrafter"/>
</dbReference>
<evidence type="ECO:0000313" key="14">
    <source>
        <dbReference type="EMBL" id="NVN28826.1"/>
    </source>
</evidence>
<feature type="domain" description="Multidrug resistance protein MdtA-like C-terminal permuted SH3" evidence="12">
    <location>
        <begin position="333"/>
        <end position="393"/>
    </location>
</feature>
<dbReference type="GO" id="GO:0015562">
    <property type="term" value="F:efflux transmembrane transporter activity"/>
    <property type="evidence" value="ECO:0007669"/>
    <property type="project" value="TreeGrafter"/>
</dbReference>
<feature type="domain" description="Multidrug resistance protein MdtA-like barrel-sandwich hybrid" evidence="10">
    <location>
        <begin position="99"/>
        <end position="239"/>
    </location>
</feature>
<dbReference type="InterPro" id="IPR058627">
    <property type="entry name" value="MdtA-like_C"/>
</dbReference>
<evidence type="ECO:0000256" key="5">
    <source>
        <dbReference type="ARBA" id="ARBA00022519"/>
    </source>
</evidence>
<keyword evidence="3" id="KW-0813">Transport</keyword>
<gene>
    <name evidence="13" type="ORF">FHR90_001147</name>
    <name evidence="14" type="ORF">HUK83_00500</name>
</gene>
<dbReference type="InterPro" id="IPR058624">
    <property type="entry name" value="MdtA-like_HH"/>
</dbReference>
<comment type="subcellular location">
    <subcellularLocation>
        <location evidence="1">Cell membrane</location>
    </subcellularLocation>
</comment>
<evidence type="ECO:0000256" key="3">
    <source>
        <dbReference type="ARBA" id="ARBA00022448"/>
    </source>
</evidence>
<evidence type="ECO:0000313" key="15">
    <source>
        <dbReference type="Proteomes" id="UP000557688"/>
    </source>
</evidence>
<dbReference type="Proteomes" id="UP000565205">
    <property type="component" value="Unassembled WGS sequence"/>
</dbReference>
<evidence type="ECO:0000313" key="13">
    <source>
        <dbReference type="EMBL" id="MBB3173329.1"/>
    </source>
</evidence>
<dbReference type="Pfam" id="PF25967">
    <property type="entry name" value="RND-MFP_C"/>
    <property type="match status" value="1"/>
</dbReference>